<keyword evidence="2" id="KW-1133">Transmembrane helix</keyword>
<evidence type="ECO:0000256" key="3">
    <source>
        <dbReference type="SAM" id="SignalP"/>
    </source>
</evidence>
<evidence type="ECO:0000256" key="2">
    <source>
        <dbReference type="SAM" id="Phobius"/>
    </source>
</evidence>
<keyword evidence="2" id="KW-0812">Transmembrane</keyword>
<proteinExistence type="predicted"/>
<keyword evidence="5" id="KW-1185">Reference proteome</keyword>
<protein>
    <submittedName>
        <fullName evidence="4">Uncharacterized protein</fullName>
    </submittedName>
</protein>
<keyword evidence="2" id="KW-0472">Membrane</keyword>
<dbReference type="PANTHER" id="PTHR35043">
    <property type="entry name" value="TRANSCRIPTION FACTOR DOMAIN-CONTAINING PROTEIN"/>
    <property type="match status" value="1"/>
</dbReference>
<evidence type="ECO:0000256" key="1">
    <source>
        <dbReference type="SAM" id="MobiDB-lite"/>
    </source>
</evidence>
<feature type="transmembrane region" description="Helical" evidence="2">
    <location>
        <begin position="366"/>
        <end position="390"/>
    </location>
</feature>
<comment type="caution">
    <text evidence="4">The sequence shown here is derived from an EMBL/GenBank/DDBJ whole genome shotgun (WGS) entry which is preliminary data.</text>
</comment>
<feature type="region of interest" description="Disordered" evidence="1">
    <location>
        <begin position="275"/>
        <end position="316"/>
    </location>
</feature>
<keyword evidence="3" id="KW-0732">Signal</keyword>
<feature type="signal peptide" evidence="3">
    <location>
        <begin position="1"/>
        <end position="19"/>
    </location>
</feature>
<feature type="chain" id="PRO_5041396769" evidence="3">
    <location>
        <begin position="20"/>
        <end position="583"/>
    </location>
</feature>
<feature type="transmembrane region" description="Helical" evidence="2">
    <location>
        <begin position="507"/>
        <end position="527"/>
    </location>
</feature>
<gene>
    <name evidence="4" type="ORF">EDD18DRAFT_683932</name>
</gene>
<organism evidence="4 5">
    <name type="scientific">Armillaria luteobubalina</name>
    <dbReference type="NCBI Taxonomy" id="153913"/>
    <lineage>
        <taxon>Eukaryota</taxon>
        <taxon>Fungi</taxon>
        <taxon>Dikarya</taxon>
        <taxon>Basidiomycota</taxon>
        <taxon>Agaricomycotina</taxon>
        <taxon>Agaricomycetes</taxon>
        <taxon>Agaricomycetidae</taxon>
        <taxon>Agaricales</taxon>
        <taxon>Marasmiineae</taxon>
        <taxon>Physalacriaceae</taxon>
        <taxon>Armillaria</taxon>
    </lineage>
</organism>
<dbReference type="Proteomes" id="UP001175228">
    <property type="component" value="Unassembled WGS sequence"/>
</dbReference>
<sequence>MPLNTFIILLFLFIPLVLAEPSSVDSDNHDLPDNVRRRTLWNVLWSCLTAIFASTWLAVHPNVPGHRITGRQSWSESLILSVYERLTVTGVAIIAPEIIVAWAAAQFTVAWEVCYGEKFSIPSIWKSWERDPQDRLTMTHGYFLSMGGFEGNHPHTSDERRASGQHPSERGDKLLFSLDALVKYPCLRKRLREIKKEDITDRSKGDYLSKFISILQISWFMVQCFARINQNLPITLLELTALSFAGMSIIARCLWLHKPLNVKYHIYVGECNSSQSSSAPPPEPGSDHEECKLSSYQSTPAPAHEGPSSLPSEPTSQESKYFSFLKGYADTIKGKVFQTVNGISSDPMKWRATAASLFMLLLRIPIYVLLGSMIMAVSVLVGSVIVVVSVLVGSPFIAVIAVVLVFGFVGLLSCAVVIIILIIILTLTVGVVAIVRLTRYLPVWIKGQSLTESEDSVQGLDRFSCGGSKRTGTRDAVLFVIGSIFGAIHCIAWSFDFPSHAEMLLWRISSLSALLLPMLVSLVSSVFTRCAKRKDGITVPVFAMLYAYITARSILIVLAFMQLRSLPPLALSNVQWTDYIPHF</sequence>
<feature type="transmembrane region" description="Helical" evidence="2">
    <location>
        <begin position="539"/>
        <end position="561"/>
    </location>
</feature>
<feature type="transmembrane region" description="Helical" evidence="2">
    <location>
        <begin position="396"/>
        <end position="429"/>
    </location>
</feature>
<dbReference type="EMBL" id="JAUEPU010000005">
    <property type="protein sequence ID" value="KAK0502207.1"/>
    <property type="molecule type" value="Genomic_DNA"/>
</dbReference>
<feature type="transmembrane region" description="Helical" evidence="2">
    <location>
        <begin position="476"/>
        <end position="495"/>
    </location>
</feature>
<reference evidence="4" key="1">
    <citation type="submission" date="2023-06" db="EMBL/GenBank/DDBJ databases">
        <authorList>
            <consortium name="Lawrence Berkeley National Laboratory"/>
            <person name="Ahrendt S."/>
            <person name="Sahu N."/>
            <person name="Indic B."/>
            <person name="Wong-Bajracharya J."/>
            <person name="Merenyi Z."/>
            <person name="Ke H.-M."/>
            <person name="Monk M."/>
            <person name="Kocsube S."/>
            <person name="Drula E."/>
            <person name="Lipzen A."/>
            <person name="Balint B."/>
            <person name="Henrissat B."/>
            <person name="Andreopoulos B."/>
            <person name="Martin F.M."/>
            <person name="Harder C.B."/>
            <person name="Rigling D."/>
            <person name="Ford K.L."/>
            <person name="Foster G.D."/>
            <person name="Pangilinan J."/>
            <person name="Papanicolaou A."/>
            <person name="Barry K."/>
            <person name="LaButti K."/>
            <person name="Viragh M."/>
            <person name="Koriabine M."/>
            <person name="Yan M."/>
            <person name="Riley R."/>
            <person name="Champramary S."/>
            <person name="Plett K.L."/>
            <person name="Tsai I.J."/>
            <person name="Slot J."/>
            <person name="Sipos G."/>
            <person name="Plett J."/>
            <person name="Nagy L.G."/>
            <person name="Grigoriev I.V."/>
        </authorList>
    </citation>
    <scope>NUCLEOTIDE SEQUENCE</scope>
    <source>
        <strain evidence="4">HWK02</strain>
    </source>
</reference>
<name>A0AA39QFY4_9AGAR</name>
<dbReference type="PANTHER" id="PTHR35043:SF7">
    <property type="entry name" value="TRANSCRIPTION FACTOR DOMAIN-CONTAINING PROTEIN"/>
    <property type="match status" value="1"/>
</dbReference>
<evidence type="ECO:0000313" key="5">
    <source>
        <dbReference type="Proteomes" id="UP001175228"/>
    </source>
</evidence>
<dbReference type="AlphaFoldDB" id="A0AA39QFY4"/>
<evidence type="ECO:0000313" key="4">
    <source>
        <dbReference type="EMBL" id="KAK0502207.1"/>
    </source>
</evidence>
<accession>A0AA39QFY4</accession>